<keyword evidence="1" id="KW-0812">Transmembrane</keyword>
<dbReference type="AlphaFoldDB" id="A0A915DT63"/>
<dbReference type="WBParaSite" id="jg23258">
    <property type="protein sequence ID" value="jg23258"/>
    <property type="gene ID" value="jg23258"/>
</dbReference>
<dbReference type="Proteomes" id="UP000887574">
    <property type="component" value="Unplaced"/>
</dbReference>
<keyword evidence="2" id="KW-1185">Reference proteome</keyword>
<evidence type="ECO:0000313" key="3">
    <source>
        <dbReference type="WBParaSite" id="jg23258"/>
    </source>
</evidence>
<sequence length="71" mass="8329">MKAGHKTKETNDLPKSIMQSRVYFGLWIFGITMCKTVAYGNIKKWEEQQTCSLTSDISVPWARKYRQRTIQ</sequence>
<protein>
    <submittedName>
        <fullName evidence="3">Uncharacterized protein</fullName>
    </submittedName>
</protein>
<feature type="transmembrane region" description="Helical" evidence="1">
    <location>
        <begin position="21"/>
        <end position="42"/>
    </location>
</feature>
<proteinExistence type="predicted"/>
<organism evidence="2 3">
    <name type="scientific">Ditylenchus dipsaci</name>
    <dbReference type="NCBI Taxonomy" id="166011"/>
    <lineage>
        <taxon>Eukaryota</taxon>
        <taxon>Metazoa</taxon>
        <taxon>Ecdysozoa</taxon>
        <taxon>Nematoda</taxon>
        <taxon>Chromadorea</taxon>
        <taxon>Rhabditida</taxon>
        <taxon>Tylenchina</taxon>
        <taxon>Tylenchomorpha</taxon>
        <taxon>Sphaerularioidea</taxon>
        <taxon>Anguinidae</taxon>
        <taxon>Anguininae</taxon>
        <taxon>Ditylenchus</taxon>
    </lineage>
</organism>
<name>A0A915DT63_9BILA</name>
<evidence type="ECO:0000313" key="2">
    <source>
        <dbReference type="Proteomes" id="UP000887574"/>
    </source>
</evidence>
<accession>A0A915DT63</accession>
<evidence type="ECO:0000256" key="1">
    <source>
        <dbReference type="SAM" id="Phobius"/>
    </source>
</evidence>
<reference evidence="3" key="1">
    <citation type="submission" date="2022-11" db="UniProtKB">
        <authorList>
            <consortium name="WormBaseParasite"/>
        </authorList>
    </citation>
    <scope>IDENTIFICATION</scope>
</reference>
<keyword evidence="1" id="KW-0472">Membrane</keyword>
<keyword evidence="1" id="KW-1133">Transmembrane helix</keyword>